<reference evidence="2 3" key="1">
    <citation type="submission" date="2016-09" db="EMBL/GenBank/DDBJ databases">
        <title>Rhizobium oryziradicis sp. nov., isolated from the root of rice.</title>
        <authorList>
            <person name="Zhao J."/>
            <person name="Zhang X."/>
        </authorList>
    </citation>
    <scope>NUCLEOTIDE SEQUENCE [LARGE SCALE GENOMIC DNA]</scope>
    <source>
        <strain evidence="2 3">14971</strain>
    </source>
</reference>
<organism evidence="2 3">
    <name type="scientific">Allorhizobium taibaishanense</name>
    <dbReference type="NCBI Taxonomy" id="887144"/>
    <lineage>
        <taxon>Bacteria</taxon>
        <taxon>Pseudomonadati</taxon>
        <taxon>Pseudomonadota</taxon>
        <taxon>Alphaproteobacteria</taxon>
        <taxon>Hyphomicrobiales</taxon>
        <taxon>Rhizobiaceae</taxon>
        <taxon>Rhizobium/Agrobacterium group</taxon>
        <taxon>Allorhizobium</taxon>
    </lineage>
</organism>
<name>A0A1Q9A219_9HYPH</name>
<protein>
    <submittedName>
        <fullName evidence="2">Uncharacterized protein</fullName>
    </submittedName>
</protein>
<dbReference type="OrthoDB" id="8279745at2"/>
<dbReference type="AlphaFoldDB" id="A0A1Q9A219"/>
<keyword evidence="3" id="KW-1185">Reference proteome</keyword>
<dbReference type="Proteomes" id="UP000544107">
    <property type="component" value="Unassembled WGS sequence"/>
</dbReference>
<comment type="caution">
    <text evidence="2">The sequence shown here is derived from an EMBL/GenBank/DDBJ whole genome shotgun (WGS) entry which is preliminary data.</text>
</comment>
<accession>A0A1Q9A219</accession>
<evidence type="ECO:0000313" key="4">
    <source>
        <dbReference type="Proteomes" id="UP000544107"/>
    </source>
</evidence>
<evidence type="ECO:0000313" key="3">
    <source>
        <dbReference type="Proteomes" id="UP000185598"/>
    </source>
</evidence>
<sequence length="95" mass="11004">MIELTPTQIRGLKLAKDGDLHPQPAKKWTHLNAEVTYSKTDRFKERPQKIKFLTTTTLNELTEFGLLERCNTADEADQDSRRITMAGKMWLLKTK</sequence>
<dbReference type="EMBL" id="MKIN01000023">
    <property type="protein sequence ID" value="OLP48601.1"/>
    <property type="molecule type" value="Genomic_DNA"/>
</dbReference>
<evidence type="ECO:0000313" key="2">
    <source>
        <dbReference type="EMBL" id="OLP48601.1"/>
    </source>
</evidence>
<proteinExistence type="predicted"/>
<dbReference type="Proteomes" id="UP000185598">
    <property type="component" value="Unassembled WGS sequence"/>
</dbReference>
<reference evidence="1 4" key="2">
    <citation type="submission" date="2020-08" db="EMBL/GenBank/DDBJ databases">
        <title>Genomic Encyclopedia of Type Strains, Phase IV (KMG-IV): sequencing the most valuable type-strain genomes for metagenomic binning, comparative biology and taxonomic classification.</title>
        <authorList>
            <person name="Goeker M."/>
        </authorList>
    </citation>
    <scope>NUCLEOTIDE SEQUENCE [LARGE SCALE GENOMIC DNA]</scope>
    <source>
        <strain evidence="1 4">DSM 100021</strain>
    </source>
</reference>
<evidence type="ECO:0000313" key="1">
    <source>
        <dbReference type="EMBL" id="MBB4009102.1"/>
    </source>
</evidence>
<gene>
    <name evidence="2" type="ORF">BJF91_01235</name>
    <name evidence="1" type="ORF">GGQ71_003384</name>
</gene>
<dbReference type="RefSeq" id="WP_075615915.1">
    <property type="nucleotide sequence ID" value="NZ_JACIED010000004.1"/>
</dbReference>
<dbReference type="EMBL" id="JACIED010000004">
    <property type="protein sequence ID" value="MBB4009102.1"/>
    <property type="molecule type" value="Genomic_DNA"/>
</dbReference>